<accession>A0AAX2SB94</accession>
<proteinExistence type="predicted"/>
<dbReference type="Gene3D" id="3.40.50.300">
    <property type="entry name" value="P-loop containing nucleotide triphosphate hydrolases"/>
    <property type="match status" value="2"/>
</dbReference>
<evidence type="ECO:0000313" key="2">
    <source>
        <dbReference type="EMBL" id="TFI02167.1"/>
    </source>
</evidence>
<keyword evidence="3" id="KW-1185">Reference proteome</keyword>
<organism evidence="2 3">
    <name type="scientific">Kocuria rhizophila</name>
    <dbReference type="NCBI Taxonomy" id="72000"/>
    <lineage>
        <taxon>Bacteria</taxon>
        <taxon>Bacillati</taxon>
        <taxon>Actinomycetota</taxon>
        <taxon>Actinomycetes</taxon>
        <taxon>Micrococcales</taxon>
        <taxon>Micrococcaceae</taxon>
        <taxon>Kocuria</taxon>
    </lineage>
</organism>
<dbReference type="EMBL" id="SPNK01000003">
    <property type="protein sequence ID" value="TFI02167.1"/>
    <property type="molecule type" value="Genomic_DNA"/>
</dbReference>
<feature type="region of interest" description="Disordered" evidence="1">
    <location>
        <begin position="195"/>
        <end position="215"/>
    </location>
</feature>
<dbReference type="AlphaFoldDB" id="A0AAX2SB94"/>
<dbReference type="RefSeq" id="WP_135010206.1">
    <property type="nucleotide sequence ID" value="NZ_SPNK01000003.1"/>
</dbReference>
<protein>
    <submittedName>
        <fullName evidence="2">Conjugal transfer protein TraC</fullName>
    </submittedName>
</protein>
<dbReference type="InterPro" id="IPR027417">
    <property type="entry name" value="P-loop_NTPase"/>
</dbReference>
<feature type="region of interest" description="Disordered" evidence="1">
    <location>
        <begin position="23"/>
        <end position="46"/>
    </location>
</feature>
<name>A0AAX2SB94_KOCRH</name>
<gene>
    <name evidence="2" type="ORF">E4P33_03735</name>
</gene>
<feature type="compositionally biased region" description="Basic and acidic residues" evidence="1">
    <location>
        <begin position="203"/>
        <end position="215"/>
    </location>
</feature>
<sequence length="510" mass="55475">MSTKLTETPEELGILDVEPYEEDRRARRAAKRERKRSRKKLHKQYEREVKHERVNYIPGVRYGWQGAFRPNNFWGSLNVDTKMRRATSFTVATAFPYVASGSLGVPGVCLGTDETGGGAFYFDPWELYAAGILQGTSMVILGSVGTGKSTCVKAIVTRLVLAGRRGVVMTDKKGEWAIVSAFVGGVTIGVGTGSHTRINPLDEGNRPSTDAENKPLTDEKWAAMVRARRLSLLSSIVGILDGKRMKSSPKKVMRICLDEAVAKATAQNRVPVLPDVMAELADPPEEVMEKKRLRDAAGALSDTLSQLTDGDLVGMFDGESTVEFDASAPLVVFNTQGLDSLSEEGRKIAYACTQSWAESMITSRDFGQRVVVYEEGLDSISDAGSLSRMVSQVKLARAYGIFNILVLHKLGDLDMAGDVGSKTRAQALSLLGDSDIRVVYHQNSDQHAITRETLGLTARETEKIGKFGVGVGLWKLGEHTRVVRVVMTKPEQPVFNTDAGMNVSSAPAAA</sequence>
<evidence type="ECO:0000256" key="1">
    <source>
        <dbReference type="SAM" id="MobiDB-lite"/>
    </source>
</evidence>
<dbReference type="SUPFAM" id="SSF52540">
    <property type="entry name" value="P-loop containing nucleoside triphosphate hydrolases"/>
    <property type="match status" value="1"/>
</dbReference>
<dbReference type="Proteomes" id="UP000298017">
    <property type="component" value="Unassembled WGS sequence"/>
</dbReference>
<evidence type="ECO:0000313" key="3">
    <source>
        <dbReference type="Proteomes" id="UP000298017"/>
    </source>
</evidence>
<comment type="caution">
    <text evidence="2">The sequence shown here is derived from an EMBL/GenBank/DDBJ whole genome shotgun (WGS) entry which is preliminary data.</text>
</comment>
<reference evidence="2 3" key="1">
    <citation type="submission" date="2019-03" db="EMBL/GenBank/DDBJ databases">
        <title>Genome Sequencing and Assembly of Various Microbes Isolated from Alder Root Nodule.</title>
        <authorList>
            <person name="Swanson E."/>
            <person name="Sevigny J.L."/>
            <person name="Pesce C."/>
            <person name="Davis I."/>
            <person name="Kleiner V."/>
            <person name="Tisa L."/>
        </authorList>
    </citation>
    <scope>NUCLEOTIDE SEQUENCE [LARGE SCALE GENOMIC DNA]</scope>
    <source>
        <strain evidence="2 3">4R-31</strain>
    </source>
</reference>
<feature type="compositionally biased region" description="Basic residues" evidence="1">
    <location>
        <begin position="26"/>
        <end position="42"/>
    </location>
</feature>